<feature type="region of interest" description="Disordered" evidence="1">
    <location>
        <begin position="532"/>
        <end position="552"/>
    </location>
</feature>
<protein>
    <submittedName>
        <fullName evidence="4">Uncharacterized protein LOC105368371</fullName>
    </submittedName>
</protein>
<keyword evidence="2" id="KW-1133">Transmembrane helix</keyword>
<dbReference type="GO" id="GO:0071782">
    <property type="term" value="C:endoplasmic reticulum tubular network"/>
    <property type="evidence" value="ECO:0007669"/>
    <property type="project" value="TreeGrafter"/>
</dbReference>
<evidence type="ECO:0000256" key="1">
    <source>
        <dbReference type="SAM" id="MobiDB-lite"/>
    </source>
</evidence>
<dbReference type="RefSeq" id="XP_011505679.1">
    <property type="nucleotide sequence ID" value="XM_011507377.1"/>
</dbReference>
<dbReference type="Proteomes" id="UP000695007">
    <property type="component" value="Unplaced"/>
</dbReference>
<keyword evidence="2" id="KW-0472">Membrane</keyword>
<organism evidence="3 4">
    <name type="scientific">Ceratosolen solmsi marchali</name>
    <dbReference type="NCBI Taxonomy" id="326594"/>
    <lineage>
        <taxon>Eukaryota</taxon>
        <taxon>Metazoa</taxon>
        <taxon>Ecdysozoa</taxon>
        <taxon>Arthropoda</taxon>
        <taxon>Hexapoda</taxon>
        <taxon>Insecta</taxon>
        <taxon>Pterygota</taxon>
        <taxon>Neoptera</taxon>
        <taxon>Endopterygota</taxon>
        <taxon>Hymenoptera</taxon>
        <taxon>Apocrita</taxon>
        <taxon>Proctotrupomorpha</taxon>
        <taxon>Chalcidoidea</taxon>
        <taxon>Agaonidae</taxon>
        <taxon>Agaoninae</taxon>
        <taxon>Ceratosolen</taxon>
    </lineage>
</organism>
<dbReference type="AlphaFoldDB" id="A0AAJ6YWE7"/>
<dbReference type="PANTHER" id="PTHR12300:SF117">
    <property type="entry name" value="LP05237P-RELATED"/>
    <property type="match status" value="1"/>
</dbReference>
<feature type="region of interest" description="Disordered" evidence="1">
    <location>
        <begin position="237"/>
        <end position="284"/>
    </location>
</feature>
<feature type="transmembrane region" description="Helical" evidence="2">
    <location>
        <begin position="65"/>
        <end position="93"/>
    </location>
</feature>
<feature type="region of interest" description="Disordered" evidence="1">
    <location>
        <begin position="414"/>
        <end position="440"/>
    </location>
</feature>
<dbReference type="GO" id="GO:0008017">
    <property type="term" value="F:microtubule binding"/>
    <property type="evidence" value="ECO:0007669"/>
    <property type="project" value="TreeGrafter"/>
</dbReference>
<dbReference type="GeneID" id="105368371"/>
<feature type="transmembrane region" description="Helical" evidence="2">
    <location>
        <begin position="114"/>
        <end position="134"/>
    </location>
</feature>
<dbReference type="GO" id="GO:0005881">
    <property type="term" value="C:cytoplasmic microtubule"/>
    <property type="evidence" value="ECO:0007669"/>
    <property type="project" value="TreeGrafter"/>
</dbReference>
<reference evidence="4" key="1">
    <citation type="submission" date="2025-08" db="UniProtKB">
        <authorList>
            <consortium name="RefSeq"/>
        </authorList>
    </citation>
    <scope>IDENTIFICATION</scope>
</reference>
<dbReference type="GO" id="GO:0005789">
    <property type="term" value="C:endoplasmic reticulum membrane"/>
    <property type="evidence" value="ECO:0007669"/>
    <property type="project" value="TreeGrafter"/>
</dbReference>
<evidence type="ECO:0000256" key="2">
    <source>
        <dbReference type="SAM" id="Phobius"/>
    </source>
</evidence>
<accession>A0AAJ6YWE7</accession>
<dbReference type="InterPro" id="IPR004345">
    <property type="entry name" value="TB2_DP1_HVA22"/>
</dbReference>
<dbReference type="GO" id="GO:0071786">
    <property type="term" value="P:endoplasmic reticulum tubular network organization"/>
    <property type="evidence" value="ECO:0007669"/>
    <property type="project" value="TreeGrafter"/>
</dbReference>
<feature type="compositionally biased region" description="Basic residues" evidence="1">
    <location>
        <begin position="263"/>
        <end position="272"/>
    </location>
</feature>
<proteinExistence type="predicted"/>
<feature type="region of interest" description="Disordered" evidence="1">
    <location>
        <begin position="342"/>
        <end position="366"/>
    </location>
</feature>
<gene>
    <name evidence="4" type="primary">LOC105368371</name>
</gene>
<name>A0AAJ6YWE7_9HYME</name>
<dbReference type="Pfam" id="PF03134">
    <property type="entry name" value="TB2_DP1_HVA22"/>
    <property type="match status" value="1"/>
</dbReference>
<keyword evidence="2" id="KW-0812">Transmembrane</keyword>
<evidence type="ECO:0000313" key="4">
    <source>
        <dbReference type="RefSeq" id="XP_011505679.1"/>
    </source>
</evidence>
<dbReference type="PANTHER" id="PTHR12300">
    <property type="entry name" value="HVA22-LIKE PROTEINS"/>
    <property type="match status" value="1"/>
</dbReference>
<keyword evidence="3" id="KW-1185">Reference proteome</keyword>
<evidence type="ECO:0000313" key="3">
    <source>
        <dbReference type="Proteomes" id="UP000695007"/>
    </source>
</evidence>
<sequence>MTKCNWTTPERFAGEWKLPDFFAKHNLYIQESKDESFSWLLVKKLAMWAYDIIMPMPIRLTLENVTVFTLILIVIMPNAITYLLIYPIFRLVFGTLYPAYASYKAVRTKNVKEYVKWMMYWIVFALFTSAEIFTDMFLSFWLPFYYEIKIILVIWLLSPATKGSSILYRRFVHPALSRREAEIDEALARATEQGYAAVVQLGTKSVNYATTVLMQTAIKGGGGLVQQLRKSYSLSDLAGGKEDENQNTEQSPDEVDLDEPRRRDRGGRRGYSPRRTQSSNNRMDMYFSEVDLEMRKSSFRDPVGSLANIKSSDDISSGYSSGEALQSQRNLINNEHLVRTASIGGRNRTKPRSVPKKATEVNEVQEDEHAKNIEQLSSVNPLSYLSIDQRYKILSFFSKSVDNTNMLKLCQNVNDSADNSSTRKSDPPCAKSMNKEPKDTANSVIDIKVEEEKLKQSSEKSIAIDSKQINNDVCSDRLDELNELLQNANKVVATIVSSQENLYQLNNTLTNIRCPMNRKTITFLDANESRSVSRSNSDCSERAGKYNKKPAPKIPIVTKDEEEEEKALKATLVIKAERFKSSSGNDTVGGAVIKRRKKANNAKVGAKESFSKLLTIPKNMFHSAFHKDKDEDLKSVTSEPSISRSGSHESVKCELDVTTVILEAINEERTKSREGDTYVNLKSDSIDCDVPASRIPNTEKDIKDHCSEMIHNDETIV</sequence>
<dbReference type="KEGG" id="csol:105368371"/>